<accession>A0A7W3J7E1</accession>
<feature type="domain" description="HTH tetR-type" evidence="5">
    <location>
        <begin position="19"/>
        <end position="79"/>
    </location>
</feature>
<dbReference type="GO" id="GO:0000976">
    <property type="term" value="F:transcription cis-regulatory region binding"/>
    <property type="evidence" value="ECO:0007669"/>
    <property type="project" value="TreeGrafter"/>
</dbReference>
<comment type="caution">
    <text evidence="6">The sequence shown here is derived from an EMBL/GenBank/DDBJ whole genome shotgun (WGS) entry which is preliminary data.</text>
</comment>
<dbReference type="SUPFAM" id="SSF46689">
    <property type="entry name" value="Homeodomain-like"/>
    <property type="match status" value="1"/>
</dbReference>
<evidence type="ECO:0000256" key="4">
    <source>
        <dbReference type="PROSITE-ProRule" id="PRU00335"/>
    </source>
</evidence>
<evidence type="ECO:0000313" key="6">
    <source>
        <dbReference type="EMBL" id="MBA8807678.1"/>
    </source>
</evidence>
<dbReference type="Proteomes" id="UP000540568">
    <property type="component" value="Unassembled WGS sequence"/>
</dbReference>
<dbReference type="Pfam" id="PF00440">
    <property type="entry name" value="TetR_N"/>
    <property type="match status" value="1"/>
</dbReference>
<dbReference type="Gene3D" id="1.10.10.60">
    <property type="entry name" value="Homeodomain-like"/>
    <property type="match status" value="1"/>
</dbReference>
<gene>
    <name evidence="6" type="ORF">FHX71_001620</name>
</gene>
<sequence>MIEAGAPGTTGGVRLRKQIATRRAVEEAAWRLFTTKGYHQTKIDEIVQEVGISQRSFFRYFDSKEAVLFGDWRRDHEELARRIEKADPALAPLSAVRAAAMSTADLMDRDRLLVRTRSELTKSSPTVGGYYRQIIQPAWEEAVASALASRLGVDPDVDPTPRAVAGAAAGMLNAAVSVWVAGGCADLLTDLAARSFDVLNPPVERPTGDR</sequence>
<dbReference type="GO" id="GO:0003700">
    <property type="term" value="F:DNA-binding transcription factor activity"/>
    <property type="evidence" value="ECO:0007669"/>
    <property type="project" value="TreeGrafter"/>
</dbReference>
<protein>
    <submittedName>
        <fullName evidence="6">AcrR family transcriptional regulator</fullName>
    </submittedName>
</protein>
<dbReference type="Pfam" id="PF17754">
    <property type="entry name" value="TetR_C_14"/>
    <property type="match status" value="1"/>
</dbReference>
<keyword evidence="2 4" id="KW-0238">DNA-binding</keyword>
<dbReference type="InterPro" id="IPR009057">
    <property type="entry name" value="Homeodomain-like_sf"/>
</dbReference>
<dbReference type="RefSeq" id="WP_182615212.1">
    <property type="nucleotide sequence ID" value="NZ_BAAATF010000007.1"/>
</dbReference>
<evidence type="ECO:0000256" key="3">
    <source>
        <dbReference type="ARBA" id="ARBA00023163"/>
    </source>
</evidence>
<proteinExistence type="predicted"/>
<dbReference type="AlphaFoldDB" id="A0A7W3J7E1"/>
<dbReference type="InterPro" id="IPR050109">
    <property type="entry name" value="HTH-type_TetR-like_transc_reg"/>
</dbReference>
<dbReference type="PANTHER" id="PTHR30055:SF238">
    <property type="entry name" value="MYCOFACTOCIN BIOSYNTHESIS TRANSCRIPTIONAL REGULATOR MFTR-RELATED"/>
    <property type="match status" value="1"/>
</dbReference>
<dbReference type="PRINTS" id="PR00455">
    <property type="entry name" value="HTHTETR"/>
</dbReference>
<dbReference type="EMBL" id="JACGWV010000001">
    <property type="protein sequence ID" value="MBA8807678.1"/>
    <property type="molecule type" value="Genomic_DNA"/>
</dbReference>
<feature type="DNA-binding region" description="H-T-H motif" evidence="4">
    <location>
        <begin position="42"/>
        <end position="61"/>
    </location>
</feature>
<keyword evidence="3" id="KW-0804">Transcription</keyword>
<dbReference type="Gene3D" id="1.10.357.10">
    <property type="entry name" value="Tetracycline Repressor, domain 2"/>
    <property type="match status" value="1"/>
</dbReference>
<dbReference type="InterPro" id="IPR041347">
    <property type="entry name" value="MftR_C"/>
</dbReference>
<organism evidence="6 7">
    <name type="scientific">Promicromonospora sukumoe</name>
    <dbReference type="NCBI Taxonomy" id="88382"/>
    <lineage>
        <taxon>Bacteria</taxon>
        <taxon>Bacillati</taxon>
        <taxon>Actinomycetota</taxon>
        <taxon>Actinomycetes</taxon>
        <taxon>Micrococcales</taxon>
        <taxon>Promicromonosporaceae</taxon>
        <taxon>Promicromonospora</taxon>
    </lineage>
</organism>
<evidence type="ECO:0000259" key="5">
    <source>
        <dbReference type="PROSITE" id="PS50977"/>
    </source>
</evidence>
<evidence type="ECO:0000256" key="1">
    <source>
        <dbReference type="ARBA" id="ARBA00023015"/>
    </source>
</evidence>
<dbReference type="PANTHER" id="PTHR30055">
    <property type="entry name" value="HTH-TYPE TRANSCRIPTIONAL REGULATOR RUTR"/>
    <property type="match status" value="1"/>
</dbReference>
<dbReference type="PROSITE" id="PS50977">
    <property type="entry name" value="HTH_TETR_2"/>
    <property type="match status" value="1"/>
</dbReference>
<dbReference type="InterPro" id="IPR001647">
    <property type="entry name" value="HTH_TetR"/>
</dbReference>
<name>A0A7W3J7E1_9MICO</name>
<evidence type="ECO:0000256" key="2">
    <source>
        <dbReference type="ARBA" id="ARBA00023125"/>
    </source>
</evidence>
<evidence type="ECO:0000313" key="7">
    <source>
        <dbReference type="Proteomes" id="UP000540568"/>
    </source>
</evidence>
<keyword evidence="1" id="KW-0805">Transcription regulation</keyword>
<keyword evidence="7" id="KW-1185">Reference proteome</keyword>
<reference evidence="6 7" key="1">
    <citation type="submission" date="2020-07" db="EMBL/GenBank/DDBJ databases">
        <title>Sequencing the genomes of 1000 actinobacteria strains.</title>
        <authorList>
            <person name="Klenk H.-P."/>
        </authorList>
    </citation>
    <scope>NUCLEOTIDE SEQUENCE [LARGE SCALE GENOMIC DNA]</scope>
    <source>
        <strain evidence="6 7">DSM 44121</strain>
    </source>
</reference>